<keyword evidence="3" id="KW-1185">Reference proteome</keyword>
<sequence length="85" mass="8988">MAEGLSAPRSRGRLARDLFHAVSDRGVQKRALLVAVVVGVILNAINQGDRILAGQSPDVVKLILTHIVPYCVGVYGGATAILGRR</sequence>
<proteinExistence type="predicted"/>
<accession>A0ABW3Z2U9</accession>
<protein>
    <submittedName>
        <fullName evidence="2">Nitrate/nitrite transporter NrtS</fullName>
    </submittedName>
</protein>
<dbReference type="EMBL" id="JBHTMX010000003">
    <property type="protein sequence ID" value="MFD1330584.1"/>
    <property type="molecule type" value="Genomic_DNA"/>
</dbReference>
<dbReference type="Proteomes" id="UP001597171">
    <property type="component" value="Unassembled WGS sequence"/>
</dbReference>
<keyword evidence="1" id="KW-1133">Transmembrane helix</keyword>
<feature type="transmembrane region" description="Helical" evidence="1">
    <location>
        <begin position="31"/>
        <end position="48"/>
    </location>
</feature>
<dbReference type="RefSeq" id="WP_378773743.1">
    <property type="nucleotide sequence ID" value="NZ_JBHTMX010000003.1"/>
</dbReference>
<evidence type="ECO:0000313" key="2">
    <source>
        <dbReference type="EMBL" id="MFD1330584.1"/>
    </source>
</evidence>
<reference evidence="3" key="1">
    <citation type="journal article" date="2019" name="Int. J. Syst. Evol. Microbiol.">
        <title>The Global Catalogue of Microorganisms (GCM) 10K type strain sequencing project: providing services to taxonomists for standard genome sequencing and annotation.</title>
        <authorList>
            <consortium name="The Broad Institute Genomics Platform"/>
            <consortium name="The Broad Institute Genome Sequencing Center for Infectious Disease"/>
            <person name="Wu L."/>
            <person name="Ma J."/>
        </authorList>
    </citation>
    <scope>NUCLEOTIDE SEQUENCE [LARGE SCALE GENOMIC DNA]</scope>
    <source>
        <strain evidence="3">CCUG 61696</strain>
    </source>
</reference>
<dbReference type="NCBIfam" id="NF038050">
    <property type="entry name" value="NrtS"/>
    <property type="match status" value="1"/>
</dbReference>
<gene>
    <name evidence="2" type="primary">nrtS</name>
    <name evidence="2" type="ORF">ACFQ4O_01060</name>
</gene>
<comment type="caution">
    <text evidence="2">The sequence shown here is derived from an EMBL/GenBank/DDBJ whole genome shotgun (WGS) entry which is preliminary data.</text>
</comment>
<evidence type="ECO:0000313" key="3">
    <source>
        <dbReference type="Proteomes" id="UP001597171"/>
    </source>
</evidence>
<dbReference type="InterPro" id="IPR047700">
    <property type="entry name" value="NrtS-like"/>
</dbReference>
<evidence type="ECO:0000256" key="1">
    <source>
        <dbReference type="SAM" id="Phobius"/>
    </source>
</evidence>
<keyword evidence="1" id="KW-0812">Transmembrane</keyword>
<organism evidence="2 3">
    <name type="scientific">Methylopila musalis</name>
    <dbReference type="NCBI Taxonomy" id="1134781"/>
    <lineage>
        <taxon>Bacteria</taxon>
        <taxon>Pseudomonadati</taxon>
        <taxon>Pseudomonadota</taxon>
        <taxon>Alphaproteobacteria</taxon>
        <taxon>Hyphomicrobiales</taxon>
        <taxon>Methylopilaceae</taxon>
        <taxon>Methylopila</taxon>
    </lineage>
</organism>
<name>A0ABW3Z2U9_9HYPH</name>
<keyword evidence="1" id="KW-0472">Membrane</keyword>
<feature type="transmembrane region" description="Helical" evidence="1">
    <location>
        <begin position="60"/>
        <end position="82"/>
    </location>
</feature>